<proteinExistence type="predicted"/>
<reference evidence="2" key="1">
    <citation type="journal article" date="2023" name="Front. Plant Sci.">
        <title>Chromosomal-level genome assembly of Melastoma candidum provides insights into trichome evolution.</title>
        <authorList>
            <person name="Zhong Y."/>
            <person name="Wu W."/>
            <person name="Sun C."/>
            <person name="Zou P."/>
            <person name="Liu Y."/>
            <person name="Dai S."/>
            <person name="Zhou R."/>
        </authorList>
    </citation>
    <scope>NUCLEOTIDE SEQUENCE [LARGE SCALE GENOMIC DNA]</scope>
</reference>
<organism evidence="1 2">
    <name type="scientific">Melastoma candidum</name>
    <dbReference type="NCBI Taxonomy" id="119954"/>
    <lineage>
        <taxon>Eukaryota</taxon>
        <taxon>Viridiplantae</taxon>
        <taxon>Streptophyta</taxon>
        <taxon>Embryophyta</taxon>
        <taxon>Tracheophyta</taxon>
        <taxon>Spermatophyta</taxon>
        <taxon>Magnoliopsida</taxon>
        <taxon>eudicotyledons</taxon>
        <taxon>Gunneridae</taxon>
        <taxon>Pentapetalae</taxon>
        <taxon>rosids</taxon>
        <taxon>malvids</taxon>
        <taxon>Myrtales</taxon>
        <taxon>Melastomataceae</taxon>
        <taxon>Melastomatoideae</taxon>
        <taxon>Melastomateae</taxon>
        <taxon>Melastoma</taxon>
    </lineage>
</organism>
<evidence type="ECO:0000313" key="2">
    <source>
        <dbReference type="Proteomes" id="UP001057402"/>
    </source>
</evidence>
<accession>A0ACB9RV18</accession>
<name>A0ACB9RV18_9MYRT</name>
<dbReference type="Proteomes" id="UP001057402">
    <property type="component" value="Chromosome 3"/>
</dbReference>
<sequence>MLRRLLRQVRVFPTLQTARFFSIKALNPRPPKPIAFWVADSDYSPSAQMTSLDNHYAHDGYHVQSSCERECQDDDVMVEVLGSDVYVDGICGCGVSDDGEFDPNLWSQGALVEGLERRRQGLETRARDTTKDSSCQEGSETNRTDHTRKERSSEELISNPEELLEASSPWKRHKVDDPGITLGIEDVEIAIAMVEDVTTSSSGPKPSELGDVQFPEHSSSDDLLEQQFVADNPLVGHEEPIIHISEQSEIYQFEDANDSYWTDRVIATDPLDQPYYEYEGEMRNEDSRTLAKADRLLSTAKESSTFEGDCSLMGDNSPAELILIFPKTGSFPVAATLNKTLKMFGPLKESETQVDRKSNRARVVFRKFSDAKCHIALNFRSLWKMGGGLKAKAVF</sequence>
<evidence type="ECO:0000313" key="1">
    <source>
        <dbReference type="EMBL" id="KAI4382750.1"/>
    </source>
</evidence>
<protein>
    <submittedName>
        <fullName evidence="1">Uncharacterized protein</fullName>
    </submittedName>
</protein>
<dbReference type="EMBL" id="CM042882">
    <property type="protein sequence ID" value="KAI4382750.1"/>
    <property type="molecule type" value="Genomic_DNA"/>
</dbReference>
<keyword evidence="2" id="KW-1185">Reference proteome</keyword>
<comment type="caution">
    <text evidence="1">The sequence shown here is derived from an EMBL/GenBank/DDBJ whole genome shotgun (WGS) entry which is preliminary data.</text>
</comment>
<gene>
    <name evidence="1" type="ORF">MLD38_008671</name>
</gene>